<dbReference type="Proteomes" id="UP000297385">
    <property type="component" value="Unassembled WGS sequence"/>
</dbReference>
<comment type="caution">
    <text evidence="1">The sequence shown here is derived from an EMBL/GenBank/DDBJ whole genome shotgun (WGS) entry which is preliminary data.</text>
</comment>
<dbReference type="GeneID" id="97309488"/>
<organism evidence="1 2">
    <name type="scientific">Paraburkholderia dipogonis</name>
    <dbReference type="NCBI Taxonomy" id="1211383"/>
    <lineage>
        <taxon>Bacteria</taxon>
        <taxon>Pseudomonadati</taxon>
        <taxon>Pseudomonadota</taxon>
        <taxon>Betaproteobacteria</taxon>
        <taxon>Burkholderiales</taxon>
        <taxon>Burkholderiaceae</taxon>
        <taxon>Paraburkholderia</taxon>
    </lineage>
</organism>
<reference evidence="1 2" key="1">
    <citation type="submission" date="2019-03" db="EMBL/GenBank/DDBJ databases">
        <title>Complete Genome Sequence of Paraburkholderia dipogonis ICMP 19430T, a Nitrogen-fixing Symbiont of the South African Invasive Legume Dipogon lignosus in New Zealand.</title>
        <authorList>
            <person name="De Meyer S.E."/>
        </authorList>
    </citation>
    <scope>NUCLEOTIDE SEQUENCE [LARGE SCALE GENOMIC DNA]</scope>
    <source>
        <strain evidence="1 2">ICMP 19430</strain>
    </source>
</reference>
<evidence type="ECO:0000313" key="2">
    <source>
        <dbReference type="Proteomes" id="UP000297385"/>
    </source>
</evidence>
<sequence>MPVWLQVVLGLTAPMIAAAGAFVAFQQWLLGRRGLKHDLFDRRWAVYASTNDVIAAHLSGKADEASACLEK</sequence>
<evidence type="ECO:0000313" key="1">
    <source>
        <dbReference type="EMBL" id="TFE37651.1"/>
    </source>
</evidence>
<gene>
    <name evidence="1" type="ORF">E2553_40290</name>
</gene>
<dbReference type="RefSeq" id="WP_134466173.1">
    <property type="nucleotide sequence ID" value="NZ_JBHMFL010000138.1"/>
</dbReference>
<name>A0A4Y8MJN6_9BURK</name>
<protein>
    <submittedName>
        <fullName evidence="1">Uncharacterized protein</fullName>
    </submittedName>
</protein>
<dbReference type="EMBL" id="SNVI01000005">
    <property type="protein sequence ID" value="TFE37651.1"/>
    <property type="molecule type" value="Genomic_DNA"/>
</dbReference>
<proteinExistence type="predicted"/>
<accession>A0A4Y8MJN6</accession>
<dbReference type="AlphaFoldDB" id="A0A4Y8MJN6"/>